<evidence type="ECO:0000313" key="3">
    <source>
        <dbReference type="Proteomes" id="UP000821853"/>
    </source>
</evidence>
<evidence type="ECO:0000256" key="1">
    <source>
        <dbReference type="SAM" id="Coils"/>
    </source>
</evidence>
<keyword evidence="1" id="KW-0175">Coiled coil</keyword>
<dbReference type="AlphaFoldDB" id="A0A9J6GF21"/>
<dbReference type="OrthoDB" id="5989141at2759"/>
<reference evidence="2 3" key="1">
    <citation type="journal article" date="2020" name="Cell">
        <title>Large-Scale Comparative Analyses of Tick Genomes Elucidate Their Genetic Diversity and Vector Capacities.</title>
        <authorList>
            <consortium name="Tick Genome and Microbiome Consortium (TIGMIC)"/>
            <person name="Jia N."/>
            <person name="Wang J."/>
            <person name="Shi W."/>
            <person name="Du L."/>
            <person name="Sun Y."/>
            <person name="Zhan W."/>
            <person name="Jiang J.F."/>
            <person name="Wang Q."/>
            <person name="Zhang B."/>
            <person name="Ji P."/>
            <person name="Bell-Sakyi L."/>
            <person name="Cui X.M."/>
            <person name="Yuan T.T."/>
            <person name="Jiang B.G."/>
            <person name="Yang W.F."/>
            <person name="Lam T.T."/>
            <person name="Chang Q.C."/>
            <person name="Ding S.J."/>
            <person name="Wang X.J."/>
            <person name="Zhu J.G."/>
            <person name="Ruan X.D."/>
            <person name="Zhao L."/>
            <person name="Wei J.T."/>
            <person name="Ye R.Z."/>
            <person name="Que T.C."/>
            <person name="Du C.H."/>
            <person name="Zhou Y.H."/>
            <person name="Cheng J.X."/>
            <person name="Dai P.F."/>
            <person name="Guo W.B."/>
            <person name="Han X.H."/>
            <person name="Huang E.J."/>
            <person name="Li L.F."/>
            <person name="Wei W."/>
            <person name="Gao Y.C."/>
            <person name="Liu J.Z."/>
            <person name="Shao H.Z."/>
            <person name="Wang X."/>
            <person name="Wang C.C."/>
            <person name="Yang T.C."/>
            <person name="Huo Q.B."/>
            <person name="Li W."/>
            <person name="Chen H.Y."/>
            <person name="Chen S.E."/>
            <person name="Zhou L.G."/>
            <person name="Ni X.B."/>
            <person name="Tian J.H."/>
            <person name="Sheng Y."/>
            <person name="Liu T."/>
            <person name="Pan Y.S."/>
            <person name="Xia L.Y."/>
            <person name="Li J."/>
            <person name="Zhao F."/>
            <person name="Cao W.C."/>
        </authorList>
    </citation>
    <scope>NUCLEOTIDE SEQUENCE [LARGE SCALE GENOMIC DNA]</scope>
    <source>
        <strain evidence="2">HaeL-2018</strain>
    </source>
</reference>
<dbReference type="EMBL" id="JABSTR010000006">
    <property type="protein sequence ID" value="KAH9373072.1"/>
    <property type="molecule type" value="Genomic_DNA"/>
</dbReference>
<sequence length="133" mass="14723">MGPTVAALSKELEEFKNTVETKLLDLSHALESVKLSVVTCNPADVRMLENEVVELKKSMDFINKEFEAGKSENAALAAKNKKLEENNDTLMRKVAQLEQYSRLNNLEIKGVPVTQGEDCEKIVACLGERIGCP</sequence>
<dbReference type="VEuPathDB" id="VectorBase:HLOH_042204"/>
<keyword evidence="3" id="KW-1185">Reference proteome</keyword>
<dbReference type="Proteomes" id="UP000821853">
    <property type="component" value="Chromosome 4"/>
</dbReference>
<organism evidence="2 3">
    <name type="scientific">Haemaphysalis longicornis</name>
    <name type="common">Bush tick</name>
    <dbReference type="NCBI Taxonomy" id="44386"/>
    <lineage>
        <taxon>Eukaryota</taxon>
        <taxon>Metazoa</taxon>
        <taxon>Ecdysozoa</taxon>
        <taxon>Arthropoda</taxon>
        <taxon>Chelicerata</taxon>
        <taxon>Arachnida</taxon>
        <taxon>Acari</taxon>
        <taxon>Parasitiformes</taxon>
        <taxon>Ixodida</taxon>
        <taxon>Ixodoidea</taxon>
        <taxon>Ixodidae</taxon>
        <taxon>Haemaphysalinae</taxon>
        <taxon>Haemaphysalis</taxon>
    </lineage>
</organism>
<comment type="caution">
    <text evidence="2">The sequence shown here is derived from an EMBL/GenBank/DDBJ whole genome shotgun (WGS) entry which is preliminary data.</text>
</comment>
<name>A0A9J6GF21_HAELO</name>
<feature type="coiled-coil region" evidence="1">
    <location>
        <begin position="45"/>
        <end position="100"/>
    </location>
</feature>
<evidence type="ECO:0000313" key="2">
    <source>
        <dbReference type="EMBL" id="KAH9373072.1"/>
    </source>
</evidence>
<proteinExistence type="predicted"/>
<gene>
    <name evidence="2" type="ORF">HPB48_012117</name>
</gene>
<protein>
    <submittedName>
        <fullName evidence="2">Uncharacterized protein</fullName>
    </submittedName>
</protein>
<accession>A0A9J6GF21</accession>